<dbReference type="RefSeq" id="WP_169930920.1">
    <property type="nucleotide sequence ID" value="NZ_PIPR01000001.1"/>
</dbReference>
<evidence type="ECO:0000313" key="3">
    <source>
        <dbReference type="Proteomes" id="UP000287766"/>
    </source>
</evidence>
<protein>
    <submittedName>
        <fullName evidence="2">Uncharacterized protein</fullName>
    </submittedName>
</protein>
<dbReference type="AlphaFoldDB" id="A0A7Z6ZVQ3"/>
<feature type="compositionally biased region" description="Polar residues" evidence="1">
    <location>
        <begin position="41"/>
        <end position="59"/>
    </location>
</feature>
<proteinExistence type="predicted"/>
<sequence length="317" mass="34433">MKAVIGVVLALMLAVGIYISLTNDAAQPTLVASPELKPLTPSGTAEQVKQSPTESTASGDSKVAPEPTPSAKIPDELAAIAELSGQELMSELMKYSGDVQSTVENVLLLIEAGLISVDERLFEFGGNRALTPMGMAVMLTQGNLTVEHFDRFLAAGAELYRDDMNSTFIAMVDQPEVMSVWYKELGYGPEDHKEMLSGGLVMGNAALTEMIMQEKNGELDQLEFEEFPVKMVMAQLKSLESVSREKLVENLGNAEEGTEQIAADMAIARLQNNLDQIEILRRYGNLDDEQRANLDAAYENAQNAIDIVTDIVANIDS</sequence>
<dbReference type="EMBL" id="PIPR01000001">
    <property type="protein sequence ID" value="RUO42200.1"/>
    <property type="molecule type" value="Genomic_DNA"/>
</dbReference>
<comment type="caution">
    <text evidence="2">The sequence shown here is derived from an EMBL/GenBank/DDBJ whole genome shotgun (WGS) entry which is preliminary data.</text>
</comment>
<evidence type="ECO:0000313" key="2">
    <source>
        <dbReference type="EMBL" id="RUO42200.1"/>
    </source>
</evidence>
<dbReference type="Proteomes" id="UP000287766">
    <property type="component" value="Unassembled WGS sequence"/>
</dbReference>
<feature type="region of interest" description="Disordered" evidence="1">
    <location>
        <begin position="36"/>
        <end position="71"/>
    </location>
</feature>
<name>A0A7Z6ZVQ3_9GAMM</name>
<accession>A0A7Z6ZVQ3</accession>
<reference evidence="3" key="1">
    <citation type="journal article" date="2018" name="Front. Microbiol.">
        <title>Genome-Based Analysis Reveals the Taxonomy and Diversity of the Family Idiomarinaceae.</title>
        <authorList>
            <person name="Liu Y."/>
            <person name="Lai Q."/>
            <person name="Shao Z."/>
        </authorList>
    </citation>
    <scope>NUCLEOTIDE SEQUENCE [LARGE SCALE GENOMIC DNA]</scope>
    <source>
        <strain evidence="3">KYW314</strain>
    </source>
</reference>
<gene>
    <name evidence="2" type="ORF">CWE22_08660</name>
</gene>
<evidence type="ECO:0000256" key="1">
    <source>
        <dbReference type="SAM" id="MobiDB-lite"/>
    </source>
</evidence>
<keyword evidence="3" id="KW-1185">Reference proteome</keyword>
<organism evidence="2 3">
    <name type="scientific">Pseudidiomarina aestuarii</name>
    <dbReference type="NCBI Taxonomy" id="624146"/>
    <lineage>
        <taxon>Bacteria</taxon>
        <taxon>Pseudomonadati</taxon>
        <taxon>Pseudomonadota</taxon>
        <taxon>Gammaproteobacteria</taxon>
        <taxon>Alteromonadales</taxon>
        <taxon>Idiomarinaceae</taxon>
        <taxon>Pseudidiomarina</taxon>
    </lineage>
</organism>